<dbReference type="InterPro" id="IPR041466">
    <property type="entry name" value="Dynein_AAA5_ext"/>
</dbReference>
<name>A0A183SAU4_SCHSO</name>
<dbReference type="PANTHER" id="PTHR45703">
    <property type="entry name" value="DYNEIN HEAVY CHAIN"/>
    <property type="match status" value="1"/>
</dbReference>
<dbReference type="GO" id="GO:0051959">
    <property type="term" value="F:dynein light intermediate chain binding"/>
    <property type="evidence" value="ECO:0007669"/>
    <property type="project" value="InterPro"/>
</dbReference>
<dbReference type="PANTHER" id="PTHR45703:SF32">
    <property type="entry name" value="DYNEINS HEAVY CHAIN"/>
    <property type="match status" value="1"/>
</dbReference>
<dbReference type="Gene3D" id="3.40.50.300">
    <property type="entry name" value="P-loop containing nucleotide triphosphate hydrolases"/>
    <property type="match status" value="2"/>
</dbReference>
<dbReference type="FunFam" id="1.10.472.130:FF:000003">
    <property type="entry name" value="Dynein, axonemal, heavy chain 2"/>
    <property type="match status" value="1"/>
</dbReference>
<dbReference type="WBParaSite" id="SSLN_0000139601-mRNA-1">
    <property type="protein sequence ID" value="SSLN_0000139601-mRNA-1"/>
    <property type="gene ID" value="SSLN_0000139601"/>
</dbReference>
<dbReference type="Pfam" id="PF12775">
    <property type="entry name" value="AAA_7"/>
    <property type="match status" value="1"/>
</dbReference>
<organism evidence="2">
    <name type="scientific">Schistocephalus solidus</name>
    <name type="common">Tapeworm</name>
    <dbReference type="NCBI Taxonomy" id="70667"/>
    <lineage>
        <taxon>Eukaryota</taxon>
        <taxon>Metazoa</taxon>
        <taxon>Spiralia</taxon>
        <taxon>Lophotrochozoa</taxon>
        <taxon>Platyhelminthes</taxon>
        <taxon>Cestoda</taxon>
        <taxon>Eucestoda</taxon>
        <taxon>Diphyllobothriidea</taxon>
        <taxon>Diphyllobothriidae</taxon>
        <taxon>Schistocephalus</taxon>
    </lineage>
</organism>
<dbReference type="InterPro" id="IPR026983">
    <property type="entry name" value="DHC"/>
</dbReference>
<dbReference type="Gene3D" id="1.10.472.130">
    <property type="match status" value="1"/>
</dbReference>
<reference evidence="2" key="1">
    <citation type="submission" date="2016-06" db="UniProtKB">
        <authorList>
            <consortium name="WormBaseParasite"/>
        </authorList>
    </citation>
    <scope>IDENTIFICATION</scope>
</reference>
<dbReference type="GO" id="GO:0045505">
    <property type="term" value="F:dynein intermediate chain binding"/>
    <property type="evidence" value="ECO:0007669"/>
    <property type="project" value="InterPro"/>
</dbReference>
<dbReference type="GO" id="GO:0007018">
    <property type="term" value="P:microtubule-based movement"/>
    <property type="evidence" value="ECO:0007669"/>
    <property type="project" value="InterPro"/>
</dbReference>
<proteinExistence type="predicted"/>
<dbReference type="InterPro" id="IPR027417">
    <property type="entry name" value="P-loop_NTPase"/>
</dbReference>
<dbReference type="InterPro" id="IPR013087">
    <property type="entry name" value="Znf_C2H2_type"/>
</dbReference>
<feature type="domain" description="C2H2-type" evidence="1">
    <location>
        <begin position="303"/>
        <end position="324"/>
    </location>
</feature>
<evidence type="ECO:0000313" key="2">
    <source>
        <dbReference type="WBParaSite" id="SSLN_0000139601-mRNA-1"/>
    </source>
</evidence>
<dbReference type="Pfam" id="PF17852">
    <property type="entry name" value="Dynein_AAA_lid"/>
    <property type="match status" value="1"/>
</dbReference>
<dbReference type="GO" id="GO:0030286">
    <property type="term" value="C:dynein complex"/>
    <property type="evidence" value="ECO:0007669"/>
    <property type="project" value="InterPro"/>
</dbReference>
<sequence>LLFEVEDLAVASPATVSRAGMVYNDVQELGWWPYVNCWIATKTGKVVIDTLKMLFNKDLTKILEFVQRSCNKLIPVSEISLIIGLCRLFDGLFGDGSEFDNSDADNFARVIEMLFQFSLLWSVCCVVDEDGRKKVDSFVRELDGSFPNKDSIYEYFVDPKTRTWIHWEEKLRAGWKYQPSMPFFKILVPTVDTVRYKFLVNTLVAKFCPVLITGPVGTGKTSVAQDVLFSLDREAWSFLTINMSAQVCDLFALPIYLVSHQTSFTIPASISTEMAPMQTIMAQPSNVNLTTTNTSDVNSALNCLHCNCIFTSRIGVVGHLRIFHTETGKPVHGAPICSRRARLRCPR</sequence>
<dbReference type="AlphaFoldDB" id="A0A183SAU4"/>
<accession>A0A183SAU4</accession>
<dbReference type="SUPFAM" id="SSF52540">
    <property type="entry name" value="P-loop containing nucleoside triphosphate hydrolases"/>
    <property type="match status" value="1"/>
</dbReference>
<protein>
    <submittedName>
        <fullName evidence="2">C2H2-type domain-containing protein</fullName>
    </submittedName>
</protein>
<evidence type="ECO:0000259" key="1">
    <source>
        <dbReference type="PROSITE" id="PS00028"/>
    </source>
</evidence>
<dbReference type="PROSITE" id="PS00028">
    <property type="entry name" value="ZINC_FINGER_C2H2_1"/>
    <property type="match status" value="1"/>
</dbReference>